<dbReference type="RefSeq" id="WP_379807541.1">
    <property type="nucleotide sequence ID" value="NZ_JBHUOL010000018.1"/>
</dbReference>
<sequence>MFDFRLHVFNTVAKKLNFSKASEELFISQPAVTKHIQELEHHFKVKLFERHGNTISITTAGIALLKNTEKIIELYRKLEFDMNLLINESSGKLRIGASTTIAQNILPLILAGFKEKHKNIQISLSVNNSEHIESALLEKKIDIGIIEGQSKKRTLKYDKFLKDELVLVCKQNSNLFKSEVIHPKELPHLPLLLRESGSGTLEVILHALKPFGIKLADLNVEMQLASSESIKLYLLNSESCAFLSLHSIFRELKNNELKIVEIEDLVIHRDFYFIQTQGQNDSLASEFLNYAKQYNFSL</sequence>
<dbReference type="Proteomes" id="UP001597549">
    <property type="component" value="Unassembled WGS sequence"/>
</dbReference>
<dbReference type="InterPro" id="IPR036388">
    <property type="entry name" value="WH-like_DNA-bd_sf"/>
</dbReference>
<dbReference type="PROSITE" id="PS50931">
    <property type="entry name" value="HTH_LYSR"/>
    <property type="match status" value="1"/>
</dbReference>
<evidence type="ECO:0000256" key="4">
    <source>
        <dbReference type="ARBA" id="ARBA00023163"/>
    </source>
</evidence>
<proteinExistence type="inferred from homology"/>
<name>A0ABW5ZAB1_9FLAO</name>
<organism evidence="6 7">
    <name type="scientific">Flavobacterium ardleyense</name>
    <dbReference type="NCBI Taxonomy" id="2038737"/>
    <lineage>
        <taxon>Bacteria</taxon>
        <taxon>Pseudomonadati</taxon>
        <taxon>Bacteroidota</taxon>
        <taxon>Flavobacteriia</taxon>
        <taxon>Flavobacteriales</taxon>
        <taxon>Flavobacteriaceae</taxon>
        <taxon>Flavobacterium</taxon>
    </lineage>
</organism>
<reference evidence="7" key="1">
    <citation type="journal article" date="2019" name="Int. J. Syst. Evol. Microbiol.">
        <title>The Global Catalogue of Microorganisms (GCM) 10K type strain sequencing project: providing services to taxonomists for standard genome sequencing and annotation.</title>
        <authorList>
            <consortium name="The Broad Institute Genomics Platform"/>
            <consortium name="The Broad Institute Genome Sequencing Center for Infectious Disease"/>
            <person name="Wu L."/>
            <person name="Ma J."/>
        </authorList>
    </citation>
    <scope>NUCLEOTIDE SEQUENCE [LARGE SCALE GENOMIC DNA]</scope>
    <source>
        <strain evidence="7">KCTC 52644</strain>
    </source>
</reference>
<evidence type="ECO:0000256" key="2">
    <source>
        <dbReference type="ARBA" id="ARBA00023015"/>
    </source>
</evidence>
<dbReference type="InterPro" id="IPR000847">
    <property type="entry name" value="LysR_HTH_N"/>
</dbReference>
<dbReference type="Pfam" id="PF00126">
    <property type="entry name" value="HTH_1"/>
    <property type="match status" value="1"/>
</dbReference>
<dbReference type="SUPFAM" id="SSF46785">
    <property type="entry name" value="Winged helix' DNA-binding domain"/>
    <property type="match status" value="1"/>
</dbReference>
<dbReference type="PANTHER" id="PTHR30126:SF39">
    <property type="entry name" value="HTH-TYPE TRANSCRIPTIONAL REGULATOR CYSL"/>
    <property type="match status" value="1"/>
</dbReference>
<comment type="similarity">
    <text evidence="1">Belongs to the LysR transcriptional regulatory family.</text>
</comment>
<evidence type="ECO:0000256" key="3">
    <source>
        <dbReference type="ARBA" id="ARBA00023125"/>
    </source>
</evidence>
<evidence type="ECO:0000313" key="7">
    <source>
        <dbReference type="Proteomes" id="UP001597549"/>
    </source>
</evidence>
<evidence type="ECO:0000256" key="1">
    <source>
        <dbReference type="ARBA" id="ARBA00009437"/>
    </source>
</evidence>
<dbReference type="InterPro" id="IPR036390">
    <property type="entry name" value="WH_DNA-bd_sf"/>
</dbReference>
<keyword evidence="4" id="KW-0804">Transcription</keyword>
<evidence type="ECO:0000313" key="6">
    <source>
        <dbReference type="EMBL" id="MFD2909230.1"/>
    </source>
</evidence>
<accession>A0ABW5ZAB1</accession>
<dbReference type="Gene3D" id="3.40.190.290">
    <property type="match status" value="1"/>
</dbReference>
<keyword evidence="7" id="KW-1185">Reference proteome</keyword>
<dbReference type="Gene3D" id="1.10.10.10">
    <property type="entry name" value="Winged helix-like DNA-binding domain superfamily/Winged helix DNA-binding domain"/>
    <property type="match status" value="1"/>
</dbReference>
<protein>
    <submittedName>
        <fullName evidence="6">LysR substrate-binding domain-containing protein</fullName>
    </submittedName>
</protein>
<evidence type="ECO:0000259" key="5">
    <source>
        <dbReference type="PROSITE" id="PS50931"/>
    </source>
</evidence>
<dbReference type="Pfam" id="PF03466">
    <property type="entry name" value="LysR_substrate"/>
    <property type="match status" value="1"/>
</dbReference>
<keyword evidence="3" id="KW-0238">DNA-binding</keyword>
<gene>
    <name evidence="6" type="ORF">ACFSX9_10880</name>
</gene>
<dbReference type="PRINTS" id="PR00039">
    <property type="entry name" value="HTHLYSR"/>
</dbReference>
<feature type="domain" description="HTH lysR-type" evidence="5">
    <location>
        <begin position="6"/>
        <end position="58"/>
    </location>
</feature>
<dbReference type="SUPFAM" id="SSF53850">
    <property type="entry name" value="Periplasmic binding protein-like II"/>
    <property type="match status" value="1"/>
</dbReference>
<dbReference type="EMBL" id="JBHUOL010000018">
    <property type="protein sequence ID" value="MFD2909230.1"/>
    <property type="molecule type" value="Genomic_DNA"/>
</dbReference>
<dbReference type="InterPro" id="IPR005119">
    <property type="entry name" value="LysR_subst-bd"/>
</dbReference>
<dbReference type="PANTHER" id="PTHR30126">
    <property type="entry name" value="HTH-TYPE TRANSCRIPTIONAL REGULATOR"/>
    <property type="match status" value="1"/>
</dbReference>
<keyword evidence="2" id="KW-0805">Transcription regulation</keyword>
<comment type="caution">
    <text evidence="6">The sequence shown here is derived from an EMBL/GenBank/DDBJ whole genome shotgun (WGS) entry which is preliminary data.</text>
</comment>